<dbReference type="AlphaFoldDB" id="E6V3S3"/>
<proteinExistence type="predicted"/>
<reference evidence="2" key="1">
    <citation type="submission" date="2010-12" db="EMBL/GenBank/DDBJ databases">
        <title>Complete sequence of Variovorax paradoxus EPS.</title>
        <authorList>
            <consortium name="US DOE Joint Genome Institute"/>
            <person name="Lucas S."/>
            <person name="Copeland A."/>
            <person name="Lapidus A."/>
            <person name="Cheng J.-F."/>
            <person name="Goodwin L."/>
            <person name="Pitluck S."/>
            <person name="Teshima H."/>
            <person name="Detter J.C."/>
            <person name="Han C."/>
            <person name="Tapia R."/>
            <person name="Land M."/>
            <person name="Hauser L."/>
            <person name="Kyrpides N."/>
            <person name="Ivanova N."/>
            <person name="Ovchinnikova G."/>
            <person name="Orwin P."/>
            <person name="Han J.-I.G."/>
            <person name="Woyke T."/>
        </authorList>
    </citation>
    <scope>NUCLEOTIDE SEQUENCE [LARGE SCALE GENOMIC DNA]</scope>
    <source>
        <strain evidence="2">EPS</strain>
    </source>
</reference>
<dbReference type="Proteomes" id="UP000008917">
    <property type="component" value="Chromosome"/>
</dbReference>
<sequence length="83" mass="9282">MTPYQIQKMLKIRKAMENELEVMAGTPRIAKAVEQSREGQGRGAHLRAAQSSIRMVEGLDKMLYSAGKLKKLPKPKYPGGKRV</sequence>
<evidence type="ECO:0000313" key="1">
    <source>
        <dbReference type="EMBL" id="ADU36947.1"/>
    </source>
</evidence>
<dbReference type="EMBL" id="CP002417">
    <property type="protein sequence ID" value="ADU36947.1"/>
    <property type="molecule type" value="Genomic_DNA"/>
</dbReference>
<name>E6V3S3_VARPE</name>
<protein>
    <submittedName>
        <fullName evidence="1">Uncharacterized protein</fullName>
    </submittedName>
</protein>
<reference evidence="1 2" key="2">
    <citation type="journal article" date="2013" name="Genome Announc.">
        <title>Genome of the Root-Associated Plant Growth-Promoting Bacterium Variovorax paradoxus Strain EPS.</title>
        <authorList>
            <person name="Han J.I."/>
            <person name="Spain J.C."/>
            <person name="Leadbetter J.R."/>
            <person name="Ovchinnikova G."/>
            <person name="Goodwin L.A."/>
            <person name="Han C.S."/>
            <person name="Woyke T."/>
            <person name="Davenport K.W."/>
            <person name="Orwin P.M."/>
        </authorList>
    </citation>
    <scope>NUCLEOTIDE SEQUENCE [LARGE SCALE GENOMIC DNA]</scope>
    <source>
        <strain evidence="1 2">EPS</strain>
    </source>
</reference>
<dbReference type="STRING" id="595537.Varpa_2749"/>
<evidence type="ECO:0000313" key="2">
    <source>
        <dbReference type="Proteomes" id="UP000008917"/>
    </source>
</evidence>
<gene>
    <name evidence="1" type="ordered locus">Varpa_2749</name>
</gene>
<dbReference type="HOGENOM" id="CLU_2541621_0_0_4"/>
<dbReference type="KEGG" id="vpe:Varpa_2749"/>
<accession>E6V3S3</accession>
<organism evidence="1 2">
    <name type="scientific">Variovorax paradoxus (strain EPS)</name>
    <dbReference type="NCBI Taxonomy" id="595537"/>
    <lineage>
        <taxon>Bacteria</taxon>
        <taxon>Pseudomonadati</taxon>
        <taxon>Pseudomonadota</taxon>
        <taxon>Betaproteobacteria</taxon>
        <taxon>Burkholderiales</taxon>
        <taxon>Comamonadaceae</taxon>
        <taxon>Variovorax</taxon>
    </lineage>
</organism>